<protein>
    <submittedName>
        <fullName evidence="1">Uncharacterized protein</fullName>
    </submittedName>
</protein>
<comment type="caution">
    <text evidence="1">The sequence shown here is derived from an EMBL/GenBank/DDBJ whole genome shotgun (WGS) entry which is preliminary data.</text>
</comment>
<organism evidence="1 2">
    <name type="scientific">Mycobacterium intracellulare</name>
    <dbReference type="NCBI Taxonomy" id="1767"/>
    <lineage>
        <taxon>Bacteria</taxon>
        <taxon>Bacillati</taxon>
        <taxon>Actinomycetota</taxon>
        <taxon>Actinomycetes</taxon>
        <taxon>Mycobacteriales</taxon>
        <taxon>Mycobacteriaceae</taxon>
        <taxon>Mycobacterium</taxon>
        <taxon>Mycobacterium avium complex (MAC)</taxon>
    </lineage>
</organism>
<dbReference type="AlphaFoldDB" id="A0AAE4REB5"/>
<dbReference type="EMBL" id="JAWLLD010000021">
    <property type="protein sequence ID" value="MDV7014251.1"/>
    <property type="molecule type" value="Genomic_DNA"/>
</dbReference>
<name>A0AAE4REB5_MYCIT</name>
<evidence type="ECO:0000313" key="2">
    <source>
        <dbReference type="Proteomes" id="UP001187143"/>
    </source>
</evidence>
<dbReference type="RefSeq" id="WP_317728695.1">
    <property type="nucleotide sequence ID" value="NZ_JAWLLC010000033.1"/>
</dbReference>
<proteinExistence type="predicted"/>
<dbReference type="Proteomes" id="UP001187143">
    <property type="component" value="Unassembled WGS sequence"/>
</dbReference>
<gene>
    <name evidence="1" type="ORF">R4F53_18340</name>
</gene>
<accession>A0AAE4REB5</accession>
<evidence type="ECO:0000313" key="1">
    <source>
        <dbReference type="EMBL" id="MDV7014251.1"/>
    </source>
</evidence>
<reference evidence="1" key="1">
    <citation type="submission" date="2023-10" db="EMBL/GenBank/DDBJ databases">
        <title>Characterization and genome sequence of Mycobacterium intracellulare ABSURDO, a novel pathogenic isolate with three colony morphotypes that vary in growth and acid-fastness.</title>
        <authorList>
            <person name="Jude B.A."/>
            <person name="Robinson R.T."/>
        </authorList>
    </citation>
    <scope>NUCLEOTIDE SEQUENCE</scope>
    <source>
        <strain evidence="1">ABSURDO Component B</strain>
    </source>
</reference>
<sequence>MPDVTIPAVVDLQLRAIAEKAAGQYPDPLLEALGWTRPDYVAAIHTRLRNKFRRWCAEGRLVAGPDGQYRASREAN</sequence>